<evidence type="ECO:0000313" key="2">
    <source>
        <dbReference type="WBParaSite" id="nRc.2.0.1.t07469-RA"/>
    </source>
</evidence>
<dbReference type="AlphaFoldDB" id="A0A915I196"/>
<protein>
    <submittedName>
        <fullName evidence="2">Uncharacterized protein</fullName>
    </submittedName>
</protein>
<evidence type="ECO:0000313" key="1">
    <source>
        <dbReference type="Proteomes" id="UP000887565"/>
    </source>
</evidence>
<keyword evidence="1" id="KW-1185">Reference proteome</keyword>
<name>A0A915I196_ROMCU</name>
<organism evidence="1 2">
    <name type="scientific">Romanomermis culicivorax</name>
    <name type="common">Nematode worm</name>
    <dbReference type="NCBI Taxonomy" id="13658"/>
    <lineage>
        <taxon>Eukaryota</taxon>
        <taxon>Metazoa</taxon>
        <taxon>Ecdysozoa</taxon>
        <taxon>Nematoda</taxon>
        <taxon>Enoplea</taxon>
        <taxon>Dorylaimia</taxon>
        <taxon>Mermithida</taxon>
        <taxon>Mermithoidea</taxon>
        <taxon>Mermithidae</taxon>
        <taxon>Romanomermis</taxon>
    </lineage>
</organism>
<reference evidence="2" key="1">
    <citation type="submission" date="2022-11" db="UniProtKB">
        <authorList>
            <consortium name="WormBaseParasite"/>
        </authorList>
    </citation>
    <scope>IDENTIFICATION</scope>
</reference>
<accession>A0A915I196</accession>
<sequence>MICTNGIIATPVKGTNLITKMATLEIAATMIADCKSEHCHAFGLSPLTLINYISPLQPDAEVQCWLEVLKNQLPKLVFKASLPLALPMDIEQLTSTKWKMALMMMASLLTMASAPPPSTVVTSTSTTTSTISTTTSTSGWQLTLVIGTTPIFAAASKADTLMQISPCFPSQAIMLPNYTCFGTMDQVHTIMLAMPHYLANINPNVEFFQWRTMQEMVLINFFGRLNISLTIVIHVHATNASLALY</sequence>
<proteinExistence type="predicted"/>
<dbReference type="Proteomes" id="UP000887565">
    <property type="component" value="Unplaced"/>
</dbReference>
<dbReference type="WBParaSite" id="nRc.2.0.1.t07469-RA">
    <property type="protein sequence ID" value="nRc.2.0.1.t07469-RA"/>
    <property type="gene ID" value="nRc.2.0.1.g07469"/>
</dbReference>